<dbReference type="AlphaFoldDB" id="A0A0F8WKG7"/>
<proteinExistence type="predicted"/>
<evidence type="ECO:0000313" key="1">
    <source>
        <dbReference type="EMBL" id="KKK57173.1"/>
    </source>
</evidence>
<name>A0A0F8WKG7_9ZZZZ</name>
<comment type="caution">
    <text evidence="1">The sequence shown here is derived from an EMBL/GenBank/DDBJ whole genome shotgun (WGS) entry which is preliminary data.</text>
</comment>
<organism evidence="1">
    <name type="scientific">marine sediment metagenome</name>
    <dbReference type="NCBI Taxonomy" id="412755"/>
    <lineage>
        <taxon>unclassified sequences</taxon>
        <taxon>metagenomes</taxon>
        <taxon>ecological metagenomes</taxon>
    </lineage>
</organism>
<dbReference type="EMBL" id="LAZR01064619">
    <property type="protein sequence ID" value="KKK57173.1"/>
    <property type="molecule type" value="Genomic_DNA"/>
</dbReference>
<protein>
    <submittedName>
        <fullName evidence="1">Uncharacterized protein</fullName>
    </submittedName>
</protein>
<accession>A0A0F8WKG7</accession>
<reference evidence="1" key="1">
    <citation type="journal article" date="2015" name="Nature">
        <title>Complex archaea that bridge the gap between prokaryotes and eukaryotes.</title>
        <authorList>
            <person name="Spang A."/>
            <person name="Saw J.H."/>
            <person name="Jorgensen S.L."/>
            <person name="Zaremba-Niedzwiedzka K."/>
            <person name="Martijn J."/>
            <person name="Lind A.E."/>
            <person name="van Eijk R."/>
            <person name="Schleper C."/>
            <person name="Guy L."/>
            <person name="Ettema T.J."/>
        </authorList>
    </citation>
    <scope>NUCLEOTIDE SEQUENCE</scope>
</reference>
<feature type="non-terminal residue" evidence="1">
    <location>
        <position position="1"/>
    </location>
</feature>
<sequence>SYHYLMRRSLTMEEYKIVLMKRKKYNNKVRFKDRVVDLFLDSGAFSADSQGATISLKDYAAFIKKYEKYISVYANLDVIGDAEASYKNQLRMERMGLSPMPVFHANEDFKYLHLYIKKYNYIGLGGTARAGQIARDNFMDKCFNIICDSKDRMPKVKVHGFGLTSIRHMTRYPWYSVDSTSWILTGRMGYIFVPRSRNGKWVYDEASRKYGVSNKSPSVKVAGQHIDNLSEGARKMVMSYVEEKGFVLGKSEFKMKPQTYELKENECWFEKKPKSSTDKRKVEIIIEPGLRNMNKQRDQLNIMFFLDLEKSAPKWPWPFELERKPESLFN</sequence>
<gene>
    <name evidence="1" type="ORF">LCGC14_3057160</name>
</gene>